<evidence type="ECO:0000256" key="9">
    <source>
        <dbReference type="SAM" id="Coils"/>
    </source>
</evidence>
<dbReference type="InterPro" id="IPR032675">
    <property type="entry name" value="LRR_dom_sf"/>
</dbReference>
<dbReference type="SUPFAM" id="SSF53383">
    <property type="entry name" value="PLP-dependent transferases"/>
    <property type="match status" value="1"/>
</dbReference>
<dbReference type="SMART" id="SM00368">
    <property type="entry name" value="LRR_RI"/>
    <property type="match status" value="10"/>
</dbReference>
<dbReference type="Gene3D" id="3.80.10.10">
    <property type="entry name" value="Ribonuclease Inhibitor"/>
    <property type="match status" value="3"/>
</dbReference>
<keyword evidence="7" id="KW-0663">Pyridoxal phosphate</keyword>
<evidence type="ECO:0000256" key="1">
    <source>
        <dbReference type="ARBA" id="ARBA00001933"/>
    </source>
</evidence>
<keyword evidence="6" id="KW-0808">Transferase</keyword>
<feature type="region of interest" description="Disordered" evidence="10">
    <location>
        <begin position="515"/>
        <end position="536"/>
    </location>
</feature>
<keyword evidence="8" id="KW-0746">Sphingolipid metabolism</keyword>
<evidence type="ECO:0000256" key="5">
    <source>
        <dbReference type="ARBA" id="ARBA00010008"/>
    </source>
</evidence>
<dbReference type="SUPFAM" id="SSF52047">
    <property type="entry name" value="RNI-like"/>
    <property type="match status" value="2"/>
</dbReference>
<feature type="region of interest" description="Disordered" evidence="10">
    <location>
        <begin position="621"/>
        <end position="650"/>
    </location>
</feature>
<protein>
    <recommendedName>
        <fullName evidence="11">Aminotransferase class I/classII large domain-containing protein</fullName>
    </recommendedName>
</protein>
<comment type="pathway">
    <text evidence="4">Sphingolipid metabolism.</text>
</comment>
<dbReference type="EMBL" id="JALJOR010000006">
    <property type="protein sequence ID" value="KAK9815566.1"/>
    <property type="molecule type" value="Genomic_DNA"/>
</dbReference>
<comment type="subcellular location">
    <subcellularLocation>
        <location evidence="2">Cytoplasm</location>
        <location evidence="2">Cytoskeleton</location>
        <location evidence="2">Cilium axoneme</location>
    </subcellularLocation>
</comment>
<evidence type="ECO:0000256" key="6">
    <source>
        <dbReference type="ARBA" id="ARBA00022679"/>
    </source>
</evidence>
<reference evidence="12 13" key="1">
    <citation type="journal article" date="2024" name="Nat. Commun.">
        <title>Phylogenomics reveals the evolutionary origins of lichenization in chlorophyte algae.</title>
        <authorList>
            <person name="Puginier C."/>
            <person name="Libourel C."/>
            <person name="Otte J."/>
            <person name="Skaloud P."/>
            <person name="Haon M."/>
            <person name="Grisel S."/>
            <person name="Petersen M."/>
            <person name="Berrin J.G."/>
            <person name="Delaux P.M."/>
            <person name="Dal Grande F."/>
            <person name="Keller J."/>
        </authorList>
    </citation>
    <scope>NUCLEOTIDE SEQUENCE [LARGE SCALE GENOMIC DNA]</scope>
    <source>
        <strain evidence="12 13">SAG 2043</strain>
    </source>
</reference>
<dbReference type="PROSITE" id="PS00599">
    <property type="entry name" value="AA_TRANSFER_CLASS_2"/>
    <property type="match status" value="1"/>
</dbReference>
<comment type="similarity">
    <text evidence="5">Belongs to the class-II pyridoxal-phosphate-dependent aminotransferase family. BioF subfamily.</text>
</comment>
<dbReference type="InterPro" id="IPR015422">
    <property type="entry name" value="PyrdxlP-dep_Trfase_small"/>
</dbReference>
<feature type="compositionally biased region" description="Low complexity" evidence="10">
    <location>
        <begin position="524"/>
        <end position="536"/>
    </location>
</feature>
<keyword evidence="9" id="KW-0175">Coiled coil</keyword>
<feature type="domain" description="Aminotransferase class I/classII large" evidence="11">
    <location>
        <begin position="71"/>
        <end position="369"/>
    </location>
</feature>
<comment type="caution">
    <text evidence="12">The sequence shown here is derived from an EMBL/GenBank/DDBJ whole genome shotgun (WGS) entry which is preliminary data.</text>
</comment>
<dbReference type="PANTHER" id="PTHR13693">
    <property type="entry name" value="CLASS II AMINOTRANSFERASE/8-AMINO-7-OXONONANOATE SYNTHASE"/>
    <property type="match status" value="1"/>
</dbReference>
<feature type="coiled-coil region" evidence="9">
    <location>
        <begin position="416"/>
        <end position="489"/>
    </location>
</feature>
<comment type="cofactor">
    <cofactor evidence="1">
        <name>pyridoxal 5'-phosphate</name>
        <dbReference type="ChEBI" id="CHEBI:597326"/>
    </cofactor>
</comment>
<dbReference type="InterPro" id="IPR001917">
    <property type="entry name" value="Aminotrans_II_pyridoxalP_BS"/>
</dbReference>
<evidence type="ECO:0000256" key="10">
    <source>
        <dbReference type="SAM" id="MobiDB-lite"/>
    </source>
</evidence>
<evidence type="ECO:0000256" key="3">
    <source>
        <dbReference type="ARBA" id="ARBA00004760"/>
    </source>
</evidence>
<evidence type="ECO:0000259" key="11">
    <source>
        <dbReference type="Pfam" id="PF00155"/>
    </source>
</evidence>
<dbReference type="Proteomes" id="UP001489004">
    <property type="component" value="Unassembled WGS sequence"/>
</dbReference>
<evidence type="ECO:0000256" key="8">
    <source>
        <dbReference type="ARBA" id="ARBA00022919"/>
    </source>
</evidence>
<dbReference type="Gene3D" id="3.90.1150.10">
    <property type="entry name" value="Aspartate Aminotransferase, domain 1"/>
    <property type="match status" value="1"/>
</dbReference>
<accession>A0AAW1Q424</accession>
<dbReference type="GO" id="GO:0030170">
    <property type="term" value="F:pyridoxal phosphate binding"/>
    <property type="evidence" value="ECO:0007669"/>
    <property type="project" value="InterPro"/>
</dbReference>
<sequence length="1351" mass="142420">MGAWQQWIDESLARLRNASLLRVLHPVIPTLSAVEVCVTPEVLSGWLEHADDHTSSASGHLPPQMHTLKLFSLNDYLGLSTHPAIREAAAAAALSYGAGPRSSALVGGYTQMHRDLETGLAQLKSAEECLLFPTGFAANLAAASALSAGGNCTIFSDELNHASIIDGARLGVRSGAALQVYRHNDLAHLEELLKACPAHRRKLVITDSLFSMDGDFADLKGLTCLRQRYGFLLAVDDAHATLVSGARGGGAAEAAGVSDQIDLHIGTLSKAFGAHGGFIACSSSMKQFLMNRGRSYIYSTALPLPAVAAAQAALKINAEEPWRRQHLWELVDQLGSLLGVAAESPIIPVTIGDEALAMAASAQLLQRGVEAHLGEDAPLVEQLKHALLEAVQDKQSYMGDVQRELANVRAAAAASQQKSEAAVKEALRELEVQQKRAEQAEASLAEQQQQALAHRQELAGKLADVSAREEQLSETVSRLRADLRAAKDLAIRKDQDSKQVVQALQQRLTEAQGHGLSLQRGLAEQEAQAKQQQQHADATIKALKQQLSMQSAQLKAMGAERDQAVKGWEAEAAARIQAEDSEQKAIHAAQQQAAMMAAYRESQEHACEAYKRSALAAQRTLAAHKTPASDLARMSPEPEQTHTAPSGAASALAAAVNAQHGLPHNGKSRPTSAAGRNSKQPALIDEALAAAPEHLRVLGLASRMYWVAASGSEPASALATKLRAALATSYRIYVDPPAMKADAKKAEDDRPREPSAPLVRLAHTCVMVAGAGMLNKPQHRAEVAEAATTGRMLIIIAPEGLSLQACMYGHQENAPSDVACPPEILEYLEASWQRRIVCGEPSNAQAVQQVAGAVSRRLGLTDVQLQRFPLDVIRQLRGPSAAAALPDFAHFNAAALTALKLDCSMLRGGGAGGAAADVVVEMLCGLLRGNTTLQSLTLKGCSPAHAAALAQTLISSKSPLRTLALNVALPVDALLGRTKTPLQRLELNGDCMRAEDVALLIPLLQANAMLTSLELGPLPLVKQGDCRALADCLSEHPTLATFSGLRLHKTVAEVHQGLQGDGEGRLDMSSHRIGLTGALLLAPALRGAGTLGALSLLNLAGSALGVEGMAALSQALLDMQPPNLRWFLAPDNELGPAGVCSAGELLQLGSLTCLDLSFNSMADEGAKAFARQLRVDTTLRTLALGANSIGVEGAKALAAALQAHPRLTSLHLQGNYIGDGGTMALASVLSAPTCGLLRLMLQENYSIGTEGARALGAALAANPLLTELNLAKNHIGVEGARQLALGIKANQKLVKLDLEWCKLRAEGTAHIAEALAANSSLQELQLARNGVGDKGARLLSQHLAANSSLQA</sequence>
<comment type="pathway">
    <text evidence="3">Lipid metabolism; sphingolipid metabolism.</text>
</comment>
<dbReference type="Gene3D" id="3.40.640.10">
    <property type="entry name" value="Type I PLP-dependent aspartate aminotransferase-like (Major domain)"/>
    <property type="match status" value="1"/>
</dbReference>
<evidence type="ECO:0000313" key="12">
    <source>
        <dbReference type="EMBL" id="KAK9815566.1"/>
    </source>
</evidence>
<dbReference type="InterPro" id="IPR001611">
    <property type="entry name" value="Leu-rich_rpt"/>
</dbReference>
<proteinExistence type="inferred from homology"/>
<dbReference type="GO" id="GO:0009102">
    <property type="term" value="P:biotin biosynthetic process"/>
    <property type="evidence" value="ECO:0007669"/>
    <property type="project" value="TreeGrafter"/>
</dbReference>
<evidence type="ECO:0000256" key="2">
    <source>
        <dbReference type="ARBA" id="ARBA00004430"/>
    </source>
</evidence>
<evidence type="ECO:0000256" key="4">
    <source>
        <dbReference type="ARBA" id="ARBA00004991"/>
    </source>
</evidence>
<evidence type="ECO:0000256" key="7">
    <source>
        <dbReference type="ARBA" id="ARBA00022898"/>
    </source>
</evidence>
<dbReference type="InterPro" id="IPR004839">
    <property type="entry name" value="Aminotransferase_I/II_large"/>
</dbReference>
<dbReference type="Pfam" id="PF00155">
    <property type="entry name" value="Aminotran_1_2"/>
    <property type="match status" value="1"/>
</dbReference>
<gene>
    <name evidence="12" type="ORF">WJX72_005961</name>
</gene>
<keyword evidence="8" id="KW-0443">Lipid metabolism</keyword>
<evidence type="ECO:0000313" key="13">
    <source>
        <dbReference type="Proteomes" id="UP001489004"/>
    </source>
</evidence>
<dbReference type="Pfam" id="PF13516">
    <property type="entry name" value="LRR_6"/>
    <property type="match status" value="6"/>
</dbReference>
<dbReference type="GO" id="GO:0016740">
    <property type="term" value="F:transferase activity"/>
    <property type="evidence" value="ECO:0007669"/>
    <property type="project" value="UniProtKB-KW"/>
</dbReference>
<name>A0AAW1Q424_9CHLO</name>
<organism evidence="12 13">
    <name type="scientific">[Myrmecia] bisecta</name>
    <dbReference type="NCBI Taxonomy" id="41462"/>
    <lineage>
        <taxon>Eukaryota</taxon>
        <taxon>Viridiplantae</taxon>
        <taxon>Chlorophyta</taxon>
        <taxon>core chlorophytes</taxon>
        <taxon>Trebouxiophyceae</taxon>
        <taxon>Trebouxiales</taxon>
        <taxon>Trebouxiaceae</taxon>
        <taxon>Myrmecia</taxon>
    </lineage>
</organism>
<keyword evidence="13" id="KW-1185">Reference proteome</keyword>
<dbReference type="GO" id="GO:0016020">
    <property type="term" value="C:membrane"/>
    <property type="evidence" value="ECO:0007669"/>
    <property type="project" value="GOC"/>
</dbReference>
<dbReference type="InterPro" id="IPR015424">
    <property type="entry name" value="PyrdxlP-dep_Trfase"/>
</dbReference>
<dbReference type="GO" id="GO:0006665">
    <property type="term" value="P:sphingolipid metabolic process"/>
    <property type="evidence" value="ECO:0007669"/>
    <property type="project" value="UniProtKB-KW"/>
</dbReference>
<dbReference type="InterPro" id="IPR015421">
    <property type="entry name" value="PyrdxlP-dep_Trfase_major"/>
</dbReference>
<dbReference type="PANTHER" id="PTHR13693:SF77">
    <property type="entry name" value="8-AMINO-7-OXONONANOATE SYNTHASE"/>
    <property type="match status" value="1"/>
</dbReference>
<dbReference type="InterPro" id="IPR050087">
    <property type="entry name" value="AON_synthase_class-II"/>
</dbReference>
<dbReference type="GO" id="GO:0005930">
    <property type="term" value="C:axoneme"/>
    <property type="evidence" value="ECO:0007669"/>
    <property type="project" value="UniProtKB-SubCell"/>
</dbReference>